<feature type="compositionally biased region" description="Basic and acidic residues" evidence="2">
    <location>
        <begin position="387"/>
        <end position="400"/>
    </location>
</feature>
<reference evidence="4" key="1">
    <citation type="journal article" date="2015" name="Nat. Plants">
        <title>Genome expansion of Arabis alpina linked with retrotransposition and reduced symmetric DNA methylation.</title>
        <authorList>
            <person name="Willing E.M."/>
            <person name="Rawat V."/>
            <person name="Mandakova T."/>
            <person name="Maumus F."/>
            <person name="James G.V."/>
            <person name="Nordstroem K.J."/>
            <person name="Becker C."/>
            <person name="Warthmann N."/>
            <person name="Chica C."/>
            <person name="Szarzynska B."/>
            <person name="Zytnicki M."/>
            <person name="Albani M.C."/>
            <person name="Kiefer C."/>
            <person name="Bergonzi S."/>
            <person name="Castaings L."/>
            <person name="Mateos J.L."/>
            <person name="Berns M.C."/>
            <person name="Bujdoso N."/>
            <person name="Piofczyk T."/>
            <person name="de Lorenzo L."/>
            <person name="Barrero-Sicilia C."/>
            <person name="Mateos I."/>
            <person name="Piednoel M."/>
            <person name="Hagmann J."/>
            <person name="Chen-Min-Tao R."/>
            <person name="Iglesias-Fernandez R."/>
            <person name="Schuster S.C."/>
            <person name="Alonso-Blanco C."/>
            <person name="Roudier F."/>
            <person name="Carbonero P."/>
            <person name="Paz-Ares J."/>
            <person name="Davis S.J."/>
            <person name="Pecinka A."/>
            <person name="Quesneville H."/>
            <person name="Colot V."/>
            <person name="Lysak M.A."/>
            <person name="Weigel D."/>
            <person name="Coupland G."/>
            <person name="Schneeberger K."/>
        </authorList>
    </citation>
    <scope>NUCLEOTIDE SEQUENCE [LARGE SCALE GENOMIC DNA]</scope>
    <source>
        <strain evidence="4">cv. Pajares</strain>
    </source>
</reference>
<dbReference type="OrthoDB" id="1114078at2759"/>
<feature type="region of interest" description="Disordered" evidence="2">
    <location>
        <begin position="113"/>
        <end position="132"/>
    </location>
</feature>
<feature type="compositionally biased region" description="Low complexity" evidence="2">
    <location>
        <begin position="80"/>
        <end position="89"/>
    </location>
</feature>
<gene>
    <name evidence="3" type="ordered locus">AALP_Aa6g244400</name>
</gene>
<evidence type="ECO:0000256" key="1">
    <source>
        <dbReference type="SAM" id="Coils"/>
    </source>
</evidence>
<name>A0A087GRF4_ARAAL</name>
<evidence type="ECO:0000313" key="4">
    <source>
        <dbReference type="Proteomes" id="UP000029120"/>
    </source>
</evidence>
<evidence type="ECO:0000313" key="3">
    <source>
        <dbReference type="EMBL" id="KFK32456.1"/>
    </source>
</evidence>
<feature type="region of interest" description="Disordered" evidence="2">
    <location>
        <begin position="1"/>
        <end position="35"/>
    </location>
</feature>
<accession>A0A087GRF4</accession>
<dbReference type="EMBL" id="CM002874">
    <property type="protein sequence ID" value="KFK32456.1"/>
    <property type="molecule type" value="Genomic_DNA"/>
</dbReference>
<protein>
    <submittedName>
        <fullName evidence="3">Uncharacterized protein</fullName>
    </submittedName>
</protein>
<feature type="region of interest" description="Disordered" evidence="2">
    <location>
        <begin position="376"/>
        <end position="402"/>
    </location>
</feature>
<keyword evidence="4" id="KW-1185">Reference proteome</keyword>
<proteinExistence type="predicted"/>
<feature type="coiled-coil region" evidence="1">
    <location>
        <begin position="474"/>
        <end position="501"/>
    </location>
</feature>
<sequence>MPTSFLGDPTSFLGDPTRLAHRGNDDPKSLVSTDVPGRASCGTDILVSSGTDDSVILDLNMFVYDTNPMFHVGDVDAPLSSSSSSSSDSRAFSDDEAPVDEVEQTKKAKKTWKKAKVKVRPNPPGSSLSDEKSLQRISEEIMLVAPSLADRINPRGIRHLIGIYVLRRECGVDISTEHLSYLTDFRVRGRSDEVKHSVTNASGMALIAGFPSKDVEDHFFFVELSKKTVEAECIGLVKRRWKRRVKQSLPEVSKEFVTAMHDELCFGNGNWRKSFSRKRIERVLSTEILLRKILGRGSARVSSREQAALEAAAKATGSSGTNVPKAMVPMTSTPTALSAQVRSSRPLAPKISATSTLLPPRSLTSGELAEFRKLSAERARTSSGKGKGIDRETPSKRQRLDTYPGAVVDRETSASHVVAPPVGGLLHGESYSAVKSKASELSLFFDRLVGDYDQDVCCRDSELRMAKEAKAKIKKDYDDKLMKLKSRCTKAEGEIVQLRGELSSASDLQRTRIGKGVGEARDEIALGFAGRTSEVTRLLAEIGGKVQNDMLNLAEIDVNLEFIGLLQGSEPPDLPTEVKALRERRHLIYDARDVFADLLASVRRLL</sequence>
<dbReference type="AlphaFoldDB" id="A0A087GRF4"/>
<evidence type="ECO:0000256" key="2">
    <source>
        <dbReference type="SAM" id="MobiDB-lite"/>
    </source>
</evidence>
<feature type="region of interest" description="Disordered" evidence="2">
    <location>
        <begin position="77"/>
        <end position="108"/>
    </location>
</feature>
<organism evidence="3 4">
    <name type="scientific">Arabis alpina</name>
    <name type="common">Alpine rock-cress</name>
    <dbReference type="NCBI Taxonomy" id="50452"/>
    <lineage>
        <taxon>Eukaryota</taxon>
        <taxon>Viridiplantae</taxon>
        <taxon>Streptophyta</taxon>
        <taxon>Embryophyta</taxon>
        <taxon>Tracheophyta</taxon>
        <taxon>Spermatophyta</taxon>
        <taxon>Magnoliopsida</taxon>
        <taxon>eudicotyledons</taxon>
        <taxon>Gunneridae</taxon>
        <taxon>Pentapetalae</taxon>
        <taxon>rosids</taxon>
        <taxon>malvids</taxon>
        <taxon>Brassicales</taxon>
        <taxon>Brassicaceae</taxon>
        <taxon>Arabideae</taxon>
        <taxon>Arabis</taxon>
    </lineage>
</organism>
<dbReference type="Proteomes" id="UP000029120">
    <property type="component" value="Chromosome 6"/>
</dbReference>
<dbReference type="Gramene" id="KFK32456">
    <property type="protein sequence ID" value="KFK32456"/>
    <property type="gene ID" value="AALP_AA6G244400"/>
</dbReference>
<keyword evidence="1" id="KW-0175">Coiled coil</keyword>